<dbReference type="SUPFAM" id="SSF81321">
    <property type="entry name" value="Family A G protein-coupled receptor-like"/>
    <property type="match status" value="1"/>
</dbReference>
<protein>
    <recommendedName>
        <fullName evidence="12">G-protein coupled receptors family 1 profile domain-containing protein</fullName>
    </recommendedName>
</protein>
<evidence type="ECO:0000256" key="10">
    <source>
        <dbReference type="RuleBase" id="RU000688"/>
    </source>
</evidence>
<evidence type="ECO:0000256" key="3">
    <source>
        <dbReference type="ARBA" id="ARBA00022692"/>
    </source>
</evidence>
<reference evidence="13" key="4">
    <citation type="submission" date="2025-09" db="UniProtKB">
        <authorList>
            <consortium name="Ensembl"/>
        </authorList>
    </citation>
    <scope>IDENTIFICATION</scope>
</reference>
<dbReference type="PROSITE" id="PS00237">
    <property type="entry name" value="G_PROTEIN_RECEP_F1_1"/>
    <property type="match status" value="1"/>
</dbReference>
<dbReference type="GO" id="GO:0001609">
    <property type="term" value="F:G protein-coupled adenosine receptor activity"/>
    <property type="evidence" value="ECO:0000318"/>
    <property type="project" value="GO_Central"/>
</dbReference>
<evidence type="ECO:0000256" key="4">
    <source>
        <dbReference type="ARBA" id="ARBA00022989"/>
    </source>
</evidence>
<name>F6RI63_CIOIN</name>
<dbReference type="Pfam" id="PF00001">
    <property type="entry name" value="7tm_1"/>
    <property type="match status" value="2"/>
</dbReference>
<dbReference type="PRINTS" id="PR00237">
    <property type="entry name" value="GPCRRHODOPSN"/>
</dbReference>
<feature type="domain" description="G-protein coupled receptors family 1 profile" evidence="12">
    <location>
        <begin position="20"/>
        <end position="310"/>
    </location>
</feature>
<feature type="transmembrane region" description="Helical" evidence="11">
    <location>
        <begin position="287"/>
        <end position="310"/>
    </location>
</feature>
<sequence>VDTIVYIILEVLLGVLSIFGNALVCYVVLHSRTLRKKVMYMFVTSLAVADICVGAIAIPFAILTKLGLPRSSPFLCVSMLSFIMIPTQISIFNLMAISVERYLSIRHPRIHYNKLTVDKSLTVVVLTWIVSVVIGMLPLFGWNKISNPPGKQPIPVLKRFSIILQSRATNSTPTVIPSPKPSLDQCEFMQVMDFDYMFFNFAACVLPPLITSAILYFIIFVLAVMPKLNELSVKAAKKRSHNERHVRRVREMRAAVVLALIVLSFAICWMPIHILNTIHRFDPSRVIPAYVYNVAILLSHCNSTVNFFLYSWRLKAFRIHLHKRVLNKLKRND</sequence>
<reference evidence="13" key="3">
    <citation type="submission" date="2025-08" db="UniProtKB">
        <authorList>
            <consortium name="Ensembl"/>
        </authorList>
    </citation>
    <scope>IDENTIFICATION</scope>
</reference>
<feature type="transmembrane region" description="Helical" evidence="11">
    <location>
        <begin position="6"/>
        <end position="29"/>
    </location>
</feature>
<dbReference type="HOGENOM" id="CLU_009579_11_5_1"/>
<evidence type="ECO:0000256" key="11">
    <source>
        <dbReference type="SAM" id="Phobius"/>
    </source>
</evidence>
<dbReference type="GeneTree" id="ENSGT01030000234555"/>
<organism evidence="13 14">
    <name type="scientific">Ciona intestinalis</name>
    <name type="common">Transparent sea squirt</name>
    <name type="synonym">Ascidia intestinalis</name>
    <dbReference type="NCBI Taxonomy" id="7719"/>
    <lineage>
        <taxon>Eukaryota</taxon>
        <taxon>Metazoa</taxon>
        <taxon>Chordata</taxon>
        <taxon>Tunicata</taxon>
        <taxon>Ascidiacea</taxon>
        <taxon>Phlebobranchia</taxon>
        <taxon>Cionidae</taxon>
        <taxon>Ciona</taxon>
    </lineage>
</organism>
<evidence type="ECO:0000313" key="14">
    <source>
        <dbReference type="Proteomes" id="UP000008144"/>
    </source>
</evidence>
<feature type="transmembrane region" description="Helical" evidence="11">
    <location>
        <begin position="254"/>
        <end position="275"/>
    </location>
</feature>
<keyword evidence="5 10" id="KW-0297">G-protein coupled receptor</keyword>
<comment type="similarity">
    <text evidence="10">Belongs to the G-protein coupled receptor 1 family.</text>
</comment>
<dbReference type="EMBL" id="EAAA01000529">
    <property type="status" value="NOT_ANNOTATED_CDS"/>
    <property type="molecule type" value="Genomic_DNA"/>
</dbReference>
<dbReference type="STRING" id="7719.ENSCINP00000025465"/>
<keyword evidence="4 11" id="KW-1133">Transmembrane helix</keyword>
<evidence type="ECO:0000256" key="1">
    <source>
        <dbReference type="ARBA" id="ARBA00004651"/>
    </source>
</evidence>
<dbReference type="PROSITE" id="PS50262">
    <property type="entry name" value="G_PROTEIN_RECEP_F1_2"/>
    <property type="match status" value="1"/>
</dbReference>
<evidence type="ECO:0000256" key="9">
    <source>
        <dbReference type="ARBA" id="ARBA00023224"/>
    </source>
</evidence>
<keyword evidence="6 11" id="KW-0472">Membrane</keyword>
<feature type="transmembrane region" description="Helical" evidence="11">
    <location>
        <begin position="120"/>
        <end position="140"/>
    </location>
</feature>
<accession>F6RI63</accession>
<evidence type="ECO:0000259" key="12">
    <source>
        <dbReference type="PROSITE" id="PS50262"/>
    </source>
</evidence>
<dbReference type="OMA" id="FNFMMCM"/>
<dbReference type="Gene3D" id="1.20.1070.10">
    <property type="entry name" value="Rhodopsin 7-helix transmembrane proteins"/>
    <property type="match status" value="1"/>
</dbReference>
<evidence type="ECO:0000256" key="2">
    <source>
        <dbReference type="ARBA" id="ARBA00022475"/>
    </source>
</evidence>
<feature type="transmembrane region" description="Helical" evidence="11">
    <location>
        <begin position="198"/>
        <end position="224"/>
    </location>
</feature>
<keyword evidence="9 10" id="KW-0807">Transducer</keyword>
<keyword evidence="7 10" id="KW-0675">Receptor</keyword>
<evidence type="ECO:0000256" key="5">
    <source>
        <dbReference type="ARBA" id="ARBA00023040"/>
    </source>
</evidence>
<dbReference type="GO" id="GO:0007186">
    <property type="term" value="P:G protein-coupled receptor signaling pathway"/>
    <property type="evidence" value="ECO:0000318"/>
    <property type="project" value="GO_Central"/>
</dbReference>
<keyword evidence="3 10" id="KW-0812">Transmembrane</keyword>
<evidence type="ECO:0000256" key="6">
    <source>
        <dbReference type="ARBA" id="ARBA00023136"/>
    </source>
</evidence>
<comment type="subcellular location">
    <subcellularLocation>
        <location evidence="1">Cell membrane</location>
        <topology evidence="1">Multi-pass membrane protein</topology>
    </subcellularLocation>
</comment>
<dbReference type="GO" id="GO:0005886">
    <property type="term" value="C:plasma membrane"/>
    <property type="evidence" value="ECO:0000318"/>
    <property type="project" value="GO_Central"/>
</dbReference>
<dbReference type="InterPro" id="IPR017452">
    <property type="entry name" value="GPCR_Rhodpsn_7TM"/>
</dbReference>
<dbReference type="Ensembl" id="ENSCINT00000025711.2">
    <property type="protein sequence ID" value="ENSCINP00000025465.2"/>
    <property type="gene ID" value="ENSCING00000013986.2"/>
</dbReference>
<dbReference type="AlphaFoldDB" id="F6RI63"/>
<keyword evidence="14" id="KW-1185">Reference proteome</keyword>
<dbReference type="InParanoid" id="F6RI63"/>
<reference evidence="13" key="2">
    <citation type="journal article" date="2008" name="Genome Biol.">
        <title>Improved genome assembly and evidence-based global gene model set for the chordate Ciona intestinalis: new insight into intron and operon populations.</title>
        <authorList>
            <person name="Satou Y."/>
            <person name="Mineta K."/>
            <person name="Ogasawara M."/>
            <person name="Sasakura Y."/>
            <person name="Shoguchi E."/>
            <person name="Ueno K."/>
            <person name="Yamada L."/>
            <person name="Matsumoto J."/>
            <person name="Wasserscheid J."/>
            <person name="Dewar K."/>
            <person name="Wiley G.B."/>
            <person name="Macmil S.L."/>
            <person name="Roe B.A."/>
            <person name="Zeller R.W."/>
            <person name="Hastings K.E."/>
            <person name="Lemaire P."/>
            <person name="Lindquist E."/>
            <person name="Endo T."/>
            <person name="Hotta K."/>
            <person name="Inaba K."/>
        </authorList>
    </citation>
    <scope>NUCLEOTIDE SEQUENCE [LARGE SCALE GENOMIC DNA]</scope>
    <source>
        <strain evidence="13">wild type</strain>
    </source>
</reference>
<dbReference type="PANTHER" id="PTHR24246:SF27">
    <property type="entry name" value="ADENOSINE RECEPTOR, ISOFORM A"/>
    <property type="match status" value="1"/>
</dbReference>
<proteinExistence type="inferred from homology"/>
<evidence type="ECO:0000256" key="7">
    <source>
        <dbReference type="ARBA" id="ARBA00023170"/>
    </source>
</evidence>
<evidence type="ECO:0000313" key="13">
    <source>
        <dbReference type="Ensembl" id="ENSCINP00000025465.2"/>
    </source>
</evidence>
<feature type="transmembrane region" description="Helical" evidence="11">
    <location>
        <begin position="74"/>
        <end position="99"/>
    </location>
</feature>
<feature type="transmembrane region" description="Helical" evidence="11">
    <location>
        <begin position="41"/>
        <end position="62"/>
    </location>
</feature>
<reference evidence="14" key="1">
    <citation type="journal article" date="2002" name="Science">
        <title>The draft genome of Ciona intestinalis: insights into chordate and vertebrate origins.</title>
        <authorList>
            <person name="Dehal P."/>
            <person name="Satou Y."/>
            <person name="Campbell R.K."/>
            <person name="Chapman J."/>
            <person name="Degnan B."/>
            <person name="De Tomaso A."/>
            <person name="Davidson B."/>
            <person name="Di Gregorio A."/>
            <person name="Gelpke M."/>
            <person name="Goodstein D.M."/>
            <person name="Harafuji N."/>
            <person name="Hastings K.E."/>
            <person name="Ho I."/>
            <person name="Hotta K."/>
            <person name="Huang W."/>
            <person name="Kawashima T."/>
            <person name="Lemaire P."/>
            <person name="Martinez D."/>
            <person name="Meinertzhagen I.A."/>
            <person name="Necula S."/>
            <person name="Nonaka M."/>
            <person name="Putnam N."/>
            <person name="Rash S."/>
            <person name="Saiga H."/>
            <person name="Satake M."/>
            <person name="Terry A."/>
            <person name="Yamada L."/>
            <person name="Wang H.G."/>
            <person name="Awazu S."/>
            <person name="Azumi K."/>
            <person name="Boore J."/>
            <person name="Branno M."/>
            <person name="Chin-Bow S."/>
            <person name="DeSantis R."/>
            <person name="Doyle S."/>
            <person name="Francino P."/>
            <person name="Keys D.N."/>
            <person name="Haga S."/>
            <person name="Hayashi H."/>
            <person name="Hino K."/>
            <person name="Imai K.S."/>
            <person name="Inaba K."/>
            <person name="Kano S."/>
            <person name="Kobayashi K."/>
            <person name="Kobayashi M."/>
            <person name="Lee B.I."/>
            <person name="Makabe K.W."/>
            <person name="Manohar C."/>
            <person name="Matassi G."/>
            <person name="Medina M."/>
            <person name="Mochizuki Y."/>
            <person name="Mount S."/>
            <person name="Morishita T."/>
            <person name="Miura S."/>
            <person name="Nakayama A."/>
            <person name="Nishizaka S."/>
            <person name="Nomoto H."/>
            <person name="Ohta F."/>
            <person name="Oishi K."/>
            <person name="Rigoutsos I."/>
            <person name="Sano M."/>
            <person name="Sasaki A."/>
            <person name="Sasakura Y."/>
            <person name="Shoguchi E."/>
            <person name="Shin-i T."/>
            <person name="Spagnuolo A."/>
            <person name="Stainier D."/>
            <person name="Suzuki M.M."/>
            <person name="Tassy O."/>
            <person name="Takatori N."/>
            <person name="Tokuoka M."/>
            <person name="Yagi K."/>
            <person name="Yoshizaki F."/>
            <person name="Wada S."/>
            <person name="Zhang C."/>
            <person name="Hyatt P.D."/>
            <person name="Larimer F."/>
            <person name="Detter C."/>
            <person name="Doggett N."/>
            <person name="Glavina T."/>
            <person name="Hawkins T."/>
            <person name="Richardson P."/>
            <person name="Lucas S."/>
            <person name="Kohara Y."/>
            <person name="Levine M."/>
            <person name="Satoh N."/>
            <person name="Rokhsar D.S."/>
        </authorList>
    </citation>
    <scope>NUCLEOTIDE SEQUENCE [LARGE SCALE GENOMIC DNA]</scope>
</reference>
<keyword evidence="2" id="KW-1003">Cell membrane</keyword>
<dbReference type="PANTHER" id="PTHR24246">
    <property type="entry name" value="OLFACTORY RECEPTOR AND ADENOSINE RECEPTOR"/>
    <property type="match status" value="1"/>
</dbReference>
<evidence type="ECO:0000256" key="8">
    <source>
        <dbReference type="ARBA" id="ARBA00023180"/>
    </source>
</evidence>
<dbReference type="Proteomes" id="UP000008144">
    <property type="component" value="Chromosome 10"/>
</dbReference>
<keyword evidence="8" id="KW-0325">Glycoprotein</keyword>
<dbReference type="InterPro" id="IPR000276">
    <property type="entry name" value="GPCR_Rhodpsn"/>
</dbReference>